<feature type="region of interest" description="Disordered" evidence="1">
    <location>
        <begin position="144"/>
        <end position="171"/>
    </location>
</feature>
<dbReference type="EMBL" id="VCLA01000157">
    <property type="protein sequence ID" value="MQT02808.1"/>
    <property type="molecule type" value="Genomic_DNA"/>
</dbReference>
<organism evidence="2 3">
    <name type="scientific">Streptomyces jumonjinensis</name>
    <dbReference type="NCBI Taxonomy" id="1945"/>
    <lineage>
        <taxon>Bacteria</taxon>
        <taxon>Bacillati</taxon>
        <taxon>Actinomycetota</taxon>
        <taxon>Actinomycetes</taxon>
        <taxon>Kitasatosporales</taxon>
        <taxon>Streptomycetaceae</taxon>
        <taxon>Streptomyces</taxon>
    </lineage>
</organism>
<comment type="caution">
    <text evidence="2">The sequence shown here is derived from an EMBL/GenBank/DDBJ whole genome shotgun (WGS) entry which is preliminary data.</text>
</comment>
<keyword evidence="3" id="KW-1185">Reference proteome</keyword>
<protein>
    <submittedName>
        <fullName evidence="2">DUF721 domain-containing protein</fullName>
    </submittedName>
</protein>
<gene>
    <name evidence="2" type="ORF">FF041_22235</name>
</gene>
<evidence type="ECO:0000256" key="1">
    <source>
        <dbReference type="SAM" id="MobiDB-lite"/>
    </source>
</evidence>
<dbReference type="Pfam" id="PF05258">
    <property type="entry name" value="DciA"/>
    <property type="match status" value="1"/>
</dbReference>
<dbReference type="Proteomes" id="UP000419138">
    <property type="component" value="Unassembled WGS sequence"/>
</dbReference>
<reference evidence="2 3" key="1">
    <citation type="submission" date="2019-05" db="EMBL/GenBank/DDBJ databases">
        <title>Comparative genomics and metabolomics analyses of clavulanic acid producing Streptomyces species provides insight into specialized metabolism and evolution of beta-lactam biosynthetic gene clusters.</title>
        <authorList>
            <person name="Moore M.A."/>
            <person name="Cruz-Morales P."/>
            <person name="Barona Gomez F."/>
            <person name="Kapil T."/>
        </authorList>
    </citation>
    <scope>NUCLEOTIDE SEQUENCE [LARGE SCALE GENOMIC DNA]</scope>
    <source>
        <strain evidence="2 3">NRRL 5741</strain>
    </source>
</reference>
<dbReference type="RefSeq" id="WP_153524383.1">
    <property type="nucleotide sequence ID" value="NZ_JBEPDZ010000038.1"/>
</dbReference>
<feature type="region of interest" description="Disordered" evidence="1">
    <location>
        <begin position="1"/>
        <end position="49"/>
    </location>
</feature>
<name>A0A646KL75_STRJU</name>
<dbReference type="OrthoDB" id="4266526at2"/>
<dbReference type="AlphaFoldDB" id="A0A646KL75"/>
<accession>A0A646KL75</accession>
<proteinExistence type="predicted"/>
<feature type="compositionally biased region" description="Low complexity" evidence="1">
    <location>
        <begin position="151"/>
        <end position="163"/>
    </location>
</feature>
<evidence type="ECO:0000313" key="2">
    <source>
        <dbReference type="EMBL" id="MQT02808.1"/>
    </source>
</evidence>
<sequence length="259" mass="27913">MTDNPTHSGADLARQALAAYKAGHRPGTTPAKPRRRTKATRNTDGRDPKPFAAVLARLGSEQGWAAGVRGGDILDRWTDLCPQYDGRVHPAAYDPDTGRLDLRPASHAYATQLRLLGGQLCRQINTKIGSDAVRSIRVLPVAHHVHPPTTPSAESTPSSPAAPVRTRETASAGYHRALTAHQTAHPRRTPDPAIAAADHDQIRALRDHREPENAFTDARALEDQLTVRAQNAADTHTRALAAARAAKAGRQPTRLFSAP</sequence>
<evidence type="ECO:0000313" key="3">
    <source>
        <dbReference type="Proteomes" id="UP000419138"/>
    </source>
</evidence>
<dbReference type="InterPro" id="IPR007922">
    <property type="entry name" value="DciA-like"/>
</dbReference>